<dbReference type="EMBL" id="CP049740">
    <property type="protein sequence ID" value="QII83035.1"/>
    <property type="molecule type" value="Genomic_DNA"/>
</dbReference>
<dbReference type="PANTHER" id="PTHR34981:SF1">
    <property type="entry name" value="CELL DIVISION PROTEIN ZAPA"/>
    <property type="match status" value="1"/>
</dbReference>
<dbReference type="GO" id="GO:0043093">
    <property type="term" value="P:FtsZ-dependent cytokinesis"/>
    <property type="evidence" value="ECO:0007669"/>
    <property type="project" value="TreeGrafter"/>
</dbReference>
<dbReference type="InterPro" id="IPR053712">
    <property type="entry name" value="Bac_CellDiv_Activator"/>
</dbReference>
<dbReference type="GO" id="GO:0005829">
    <property type="term" value="C:cytosol"/>
    <property type="evidence" value="ECO:0007669"/>
    <property type="project" value="TreeGrafter"/>
</dbReference>
<keyword evidence="12" id="KW-1185">Reference proteome</keyword>
<dbReference type="InterPro" id="IPR007838">
    <property type="entry name" value="Cell_div_ZapA-like"/>
</dbReference>
<evidence type="ECO:0000313" key="12">
    <source>
        <dbReference type="Proteomes" id="UP000501451"/>
    </source>
</evidence>
<dbReference type="PANTHER" id="PTHR34981">
    <property type="entry name" value="CELL DIVISION PROTEIN ZAPA"/>
    <property type="match status" value="1"/>
</dbReference>
<keyword evidence="6" id="KW-0131">Cell cycle</keyword>
<dbReference type="KEGG" id="jar:G7057_11620"/>
<evidence type="ECO:0000256" key="6">
    <source>
        <dbReference type="ARBA" id="ARBA00023306"/>
    </source>
</evidence>
<dbReference type="SUPFAM" id="SSF102829">
    <property type="entry name" value="Cell division protein ZapA-like"/>
    <property type="match status" value="1"/>
</dbReference>
<sequence length="145" mass="16534">MAEEKRRYKTTIAERPYTIVAKKPEEHLKVVSEIANEKIDQLKDVMPNLDVEQRAVLIAVNAISESMERQAELDELKEKLASLEKELKKRPITSPNPVPDKSAKTAKTAKSRFVRPTTAAENRLKQAQQLETSQEKEGQQPSRNR</sequence>
<comment type="function">
    <text evidence="7">Activator of cell division through the inhibition of FtsZ GTPase activity, therefore promoting FtsZ assembly into bundles of protofilaments necessary for the formation of the division Z ring. It is recruited early at mid-cell but it is not essential for cell division.</text>
</comment>
<evidence type="ECO:0000256" key="1">
    <source>
        <dbReference type="ARBA" id="ARBA00004496"/>
    </source>
</evidence>
<protein>
    <recommendedName>
        <fullName evidence="2">Cell division protein ZapA</fullName>
    </recommendedName>
    <alternativeName>
        <fullName evidence="9">Z ring-associated protein ZapA</fullName>
    </alternativeName>
</protein>
<comment type="subunit">
    <text evidence="8">Homodimer. Interacts with FtsZ.</text>
</comment>
<keyword evidence="3" id="KW-0963">Cytoplasm</keyword>
<comment type="subcellular location">
    <subcellularLocation>
        <location evidence="1">Cytoplasm</location>
    </subcellularLocation>
</comment>
<proteinExistence type="predicted"/>
<evidence type="ECO:0000256" key="5">
    <source>
        <dbReference type="ARBA" id="ARBA00023210"/>
    </source>
</evidence>
<keyword evidence="5" id="KW-0717">Septation</keyword>
<evidence type="ECO:0000256" key="7">
    <source>
        <dbReference type="ARBA" id="ARBA00024910"/>
    </source>
</evidence>
<evidence type="ECO:0000256" key="4">
    <source>
        <dbReference type="ARBA" id="ARBA00022618"/>
    </source>
</evidence>
<name>A0A6G7KCR5_9LACT</name>
<dbReference type="AlphaFoldDB" id="A0A6G7KCR5"/>
<evidence type="ECO:0000256" key="8">
    <source>
        <dbReference type="ARBA" id="ARBA00026068"/>
    </source>
</evidence>
<dbReference type="GO" id="GO:0000917">
    <property type="term" value="P:division septum assembly"/>
    <property type="evidence" value="ECO:0007669"/>
    <property type="project" value="UniProtKB-KW"/>
</dbReference>
<feature type="region of interest" description="Disordered" evidence="10">
    <location>
        <begin position="86"/>
        <end position="145"/>
    </location>
</feature>
<dbReference type="GO" id="GO:0030428">
    <property type="term" value="C:cell septum"/>
    <property type="evidence" value="ECO:0007669"/>
    <property type="project" value="TreeGrafter"/>
</dbReference>
<dbReference type="RefSeq" id="WP_166163923.1">
    <property type="nucleotide sequence ID" value="NZ_CP049740.1"/>
</dbReference>
<dbReference type="GO" id="GO:0000921">
    <property type="term" value="P:septin ring assembly"/>
    <property type="evidence" value="ECO:0007669"/>
    <property type="project" value="TreeGrafter"/>
</dbReference>
<evidence type="ECO:0000313" key="11">
    <source>
        <dbReference type="EMBL" id="QII83035.1"/>
    </source>
</evidence>
<evidence type="ECO:0000256" key="3">
    <source>
        <dbReference type="ARBA" id="ARBA00022490"/>
    </source>
</evidence>
<evidence type="ECO:0000256" key="10">
    <source>
        <dbReference type="SAM" id="MobiDB-lite"/>
    </source>
</evidence>
<evidence type="ECO:0000256" key="2">
    <source>
        <dbReference type="ARBA" id="ARBA00015195"/>
    </source>
</evidence>
<reference evidence="11 12" key="1">
    <citation type="journal article" date="2017" name="Int. J. Syst. Evol. Microbiol.">
        <title>Jeotgalibaca porci sp. nov. and Jeotgalibaca arthritidis sp. nov., isolated from pigs, and emended description of the genus Jeotgalibaca.</title>
        <authorList>
            <person name="Zamora L."/>
            <person name="Perez-Sancho M."/>
            <person name="Dominguez L."/>
            <person name="Fernandez-Garayzabal J.F."/>
            <person name="Vela A.I."/>
        </authorList>
    </citation>
    <scope>NUCLEOTIDE SEQUENCE [LARGE SCALE GENOMIC DNA]</scope>
    <source>
        <strain evidence="11 12">CECT 9157</strain>
    </source>
</reference>
<dbReference type="Pfam" id="PF05164">
    <property type="entry name" value="ZapA"/>
    <property type="match status" value="1"/>
</dbReference>
<dbReference type="Proteomes" id="UP000501451">
    <property type="component" value="Chromosome"/>
</dbReference>
<dbReference type="InterPro" id="IPR036192">
    <property type="entry name" value="Cell_div_ZapA-like_sf"/>
</dbReference>
<organism evidence="11 12">
    <name type="scientific">Jeotgalibaca arthritidis</name>
    <dbReference type="NCBI Taxonomy" id="1868794"/>
    <lineage>
        <taxon>Bacteria</taxon>
        <taxon>Bacillati</taxon>
        <taxon>Bacillota</taxon>
        <taxon>Bacilli</taxon>
        <taxon>Lactobacillales</taxon>
        <taxon>Carnobacteriaceae</taxon>
        <taxon>Jeotgalibaca</taxon>
    </lineage>
</organism>
<dbReference type="GO" id="GO:0032153">
    <property type="term" value="C:cell division site"/>
    <property type="evidence" value="ECO:0007669"/>
    <property type="project" value="TreeGrafter"/>
</dbReference>
<keyword evidence="4 11" id="KW-0132">Cell division</keyword>
<accession>A0A6G7KCR5</accession>
<dbReference type="Gene3D" id="6.10.250.790">
    <property type="match status" value="1"/>
</dbReference>
<evidence type="ECO:0000256" key="9">
    <source>
        <dbReference type="ARBA" id="ARBA00033158"/>
    </source>
</evidence>
<gene>
    <name evidence="11" type="primary">zapA</name>
    <name evidence="11" type="ORF">G7057_11620</name>
</gene>